<accession>A0ACC2AQT7</accession>
<dbReference type="Proteomes" id="UP001162992">
    <property type="component" value="Chromosome 20"/>
</dbReference>
<dbReference type="EMBL" id="CM055111">
    <property type="protein sequence ID" value="KAJ7519893.1"/>
    <property type="molecule type" value="Genomic_DNA"/>
</dbReference>
<evidence type="ECO:0000313" key="1">
    <source>
        <dbReference type="EMBL" id="KAJ7519893.1"/>
    </source>
</evidence>
<name>A0ACC2AQT7_DIPCM</name>
<evidence type="ECO:0000313" key="2">
    <source>
        <dbReference type="Proteomes" id="UP001162992"/>
    </source>
</evidence>
<protein>
    <submittedName>
        <fullName evidence="1">Uncharacterized protein</fullName>
    </submittedName>
</protein>
<organism evidence="1 2">
    <name type="scientific">Diphasiastrum complanatum</name>
    <name type="common">Issler's clubmoss</name>
    <name type="synonym">Lycopodium complanatum</name>
    <dbReference type="NCBI Taxonomy" id="34168"/>
    <lineage>
        <taxon>Eukaryota</taxon>
        <taxon>Viridiplantae</taxon>
        <taxon>Streptophyta</taxon>
        <taxon>Embryophyta</taxon>
        <taxon>Tracheophyta</taxon>
        <taxon>Lycopodiopsida</taxon>
        <taxon>Lycopodiales</taxon>
        <taxon>Lycopodiaceae</taxon>
        <taxon>Lycopodioideae</taxon>
        <taxon>Diphasiastrum</taxon>
    </lineage>
</organism>
<sequence length="512" mass="57148">MGDKRPNVWDQHMPVRAIDACQGHNSTNRPSSSSQSLATKTENLIVGSSPCVQPMQDILSGHEMLCGSLSRQMLDYPESPYQLALLDSQNSCSQSRSSSAYVLSKDREVDTLIPGLPIDLAQLCLMRVPFIKYEPKYKLVSRRWRAVLSSTEFYTTRKALGIGETYICFAVHGSRLQLFNLQTHSWFCLPPLPREEALYSPGFHIDPYDWWQIDTVAVCDGTLFVLGGDQADLFSLIPCSKPSDQVHKYDYCKNRWEKAMSMGVSRSHSAAISCGKHIYVAGGRAEVYEGASAEVYDFEKGAWSPIPRMNTAMRICVGMEHDGKLYVKGENAGPGCPIEGEVFDPIGKTWERMMPGLKSGLARGPAASASSCVFVADWKDSLLKRYIFELDCWEVVGDLPARFSRLVGHLETLYGFTGKIKVDPYSHRLISDSPAEVWKTNMSLISDRVNESCSSTPSIEMLGLENQNSCLETARCLHSSKWVCVWREPKQTTKIGGFTWVPCSAHFALLQD</sequence>
<keyword evidence="2" id="KW-1185">Reference proteome</keyword>
<reference evidence="2" key="1">
    <citation type="journal article" date="2024" name="Proc. Natl. Acad. Sci. U.S.A.">
        <title>Extraordinary preservation of gene collinearity over three hundred million years revealed in homosporous lycophytes.</title>
        <authorList>
            <person name="Li C."/>
            <person name="Wickell D."/>
            <person name="Kuo L.Y."/>
            <person name="Chen X."/>
            <person name="Nie B."/>
            <person name="Liao X."/>
            <person name="Peng D."/>
            <person name="Ji J."/>
            <person name="Jenkins J."/>
            <person name="Williams M."/>
            <person name="Shu S."/>
            <person name="Plott C."/>
            <person name="Barry K."/>
            <person name="Rajasekar S."/>
            <person name="Grimwood J."/>
            <person name="Han X."/>
            <person name="Sun S."/>
            <person name="Hou Z."/>
            <person name="He W."/>
            <person name="Dai G."/>
            <person name="Sun C."/>
            <person name="Schmutz J."/>
            <person name="Leebens-Mack J.H."/>
            <person name="Li F.W."/>
            <person name="Wang L."/>
        </authorList>
    </citation>
    <scope>NUCLEOTIDE SEQUENCE [LARGE SCALE GENOMIC DNA]</scope>
    <source>
        <strain evidence="2">cv. PW_Plant_1</strain>
    </source>
</reference>
<proteinExistence type="predicted"/>
<comment type="caution">
    <text evidence="1">The sequence shown here is derived from an EMBL/GenBank/DDBJ whole genome shotgun (WGS) entry which is preliminary data.</text>
</comment>
<gene>
    <name evidence="1" type="ORF">O6H91_20G059700</name>
</gene>